<evidence type="ECO:0000313" key="4">
    <source>
        <dbReference type="Proteomes" id="UP001560019"/>
    </source>
</evidence>
<feature type="domain" description="MobA-like NTP transferase" evidence="2">
    <location>
        <begin position="10"/>
        <end position="169"/>
    </location>
</feature>
<keyword evidence="1" id="KW-0460">Magnesium</keyword>
<comment type="caution">
    <text evidence="3">The sequence shown here is derived from an EMBL/GenBank/DDBJ whole genome shotgun (WGS) entry which is preliminary data.</text>
</comment>
<dbReference type="InterPro" id="IPR029044">
    <property type="entry name" value="Nucleotide-diphossugar_trans"/>
</dbReference>
<gene>
    <name evidence="3" type="ORF">Ga0609869_002282</name>
</gene>
<protein>
    <submittedName>
        <fullName evidence="3">Molybdenum cofactor cytidylyltransferase</fullName>
    </submittedName>
</protein>
<keyword evidence="4" id="KW-1185">Reference proteome</keyword>
<dbReference type="Pfam" id="PF12804">
    <property type="entry name" value="NTP_transf_3"/>
    <property type="match status" value="1"/>
</dbReference>
<dbReference type="PANTHER" id="PTHR43777">
    <property type="entry name" value="MOLYBDENUM COFACTOR CYTIDYLYLTRANSFERASE"/>
    <property type="match status" value="1"/>
</dbReference>
<dbReference type="EMBL" id="JBEHHI010000002">
    <property type="protein sequence ID" value="MEX5728929.1"/>
    <property type="molecule type" value="Genomic_DNA"/>
</dbReference>
<dbReference type="SUPFAM" id="SSF53448">
    <property type="entry name" value="Nucleotide-diphospho-sugar transferases"/>
    <property type="match status" value="1"/>
</dbReference>
<dbReference type="GO" id="GO:0016779">
    <property type="term" value="F:nucleotidyltransferase activity"/>
    <property type="evidence" value="ECO:0007669"/>
    <property type="project" value="UniProtKB-KW"/>
</dbReference>
<keyword evidence="3" id="KW-0548">Nucleotidyltransferase</keyword>
<dbReference type="Gene3D" id="3.90.550.10">
    <property type="entry name" value="Spore Coat Polysaccharide Biosynthesis Protein SpsA, Chain A"/>
    <property type="match status" value="1"/>
</dbReference>
<name>A0ABV3XV18_9RHOB</name>
<accession>A0ABV3XV18</accession>
<dbReference type="Proteomes" id="UP001560019">
    <property type="component" value="Unassembled WGS sequence"/>
</dbReference>
<dbReference type="CDD" id="cd04182">
    <property type="entry name" value="GT_2_like_f"/>
    <property type="match status" value="1"/>
</dbReference>
<sequence length="202" mass="20392">MAAMSETAILILAAGASARMGGRDKLLEPVAGRALLRRQVEAALATGAPVVVTLPPGADARRAALAGLALRCVEVPDAAEGMAASLRAGVAALPADADAVMVVLADMPEIGAAALAAMLKAGHAAPGAILRATAPDGTPGHPVIFPRRLFPELGRLSGDRGARDILKAQAGRVVAVPLPGDQALTDLDTPEDWAAWRAKTGL</sequence>
<evidence type="ECO:0000313" key="3">
    <source>
        <dbReference type="EMBL" id="MEX5728929.1"/>
    </source>
</evidence>
<proteinExistence type="predicted"/>
<dbReference type="InterPro" id="IPR025877">
    <property type="entry name" value="MobA-like_NTP_Trfase"/>
</dbReference>
<dbReference type="PANTHER" id="PTHR43777:SF1">
    <property type="entry name" value="MOLYBDENUM COFACTOR CYTIDYLYLTRANSFERASE"/>
    <property type="match status" value="1"/>
</dbReference>
<keyword evidence="3" id="KW-0808">Transferase</keyword>
<evidence type="ECO:0000256" key="1">
    <source>
        <dbReference type="ARBA" id="ARBA00022842"/>
    </source>
</evidence>
<organism evidence="3 4">
    <name type="scientific">Rhodovulum iodosum</name>
    <dbReference type="NCBI Taxonomy" id="68291"/>
    <lineage>
        <taxon>Bacteria</taxon>
        <taxon>Pseudomonadati</taxon>
        <taxon>Pseudomonadota</taxon>
        <taxon>Alphaproteobacteria</taxon>
        <taxon>Rhodobacterales</taxon>
        <taxon>Paracoccaceae</taxon>
        <taxon>Rhodovulum</taxon>
    </lineage>
</organism>
<evidence type="ECO:0000259" key="2">
    <source>
        <dbReference type="Pfam" id="PF12804"/>
    </source>
</evidence>
<reference evidence="3 4" key="1">
    <citation type="submission" date="2024-06" db="EMBL/GenBank/DDBJ databases">
        <title>Genome of Rhodovulum iodosum, a marine photoferrotroph.</title>
        <authorList>
            <person name="Bianchini G."/>
            <person name="Nikeleit V."/>
            <person name="Kappler A."/>
            <person name="Bryce C."/>
            <person name="Sanchez-Baracaldo P."/>
        </authorList>
    </citation>
    <scope>NUCLEOTIDE SEQUENCE [LARGE SCALE GENOMIC DNA]</scope>
    <source>
        <strain evidence="3 4">UT/N1</strain>
    </source>
</reference>